<sequence length="163" mass="18522">MENSGVAKDVNFVHKDENWRQRVKSEHLSQKGFKDSWGYLVPEEGEEGGREQTETKLIKYYTGNKNGPSWTVKEIKVRKGVSADENGEMGTVDAKGFEDAIKTGFVNSDKRMKEAETLVKKEDKSEYMTTNGQYGNKPWNLELFGVAQHGRQPLYARSALKKI</sequence>
<gene>
    <name evidence="1" type="ORF">PBIL07802_LOCUS19378</name>
    <name evidence="2" type="ORF">PBIL07802_LOCUS19380</name>
</gene>
<accession>A0A7S3DGM8</accession>
<protein>
    <submittedName>
        <fullName evidence="1">Uncharacterized protein</fullName>
    </submittedName>
</protein>
<dbReference type="EMBL" id="HBIB01029854">
    <property type="protein sequence ID" value="CAE0257120.1"/>
    <property type="molecule type" value="Transcribed_RNA"/>
</dbReference>
<dbReference type="AlphaFoldDB" id="A0A7S3DGM8"/>
<dbReference type="EMBL" id="HBIB01029856">
    <property type="protein sequence ID" value="CAE0257122.1"/>
    <property type="molecule type" value="Transcribed_RNA"/>
</dbReference>
<name>A0A7S3DGM8_9EUKA</name>
<organism evidence="1">
    <name type="scientific">Palpitomonas bilix</name>
    <dbReference type="NCBI Taxonomy" id="652834"/>
    <lineage>
        <taxon>Eukaryota</taxon>
        <taxon>Eukaryota incertae sedis</taxon>
    </lineage>
</organism>
<dbReference type="Pfam" id="PF14945">
    <property type="entry name" value="LLC1"/>
    <property type="match status" value="1"/>
</dbReference>
<dbReference type="InterPro" id="IPR020339">
    <property type="entry name" value="C20orf85-like"/>
</dbReference>
<evidence type="ECO:0000313" key="2">
    <source>
        <dbReference type="EMBL" id="CAE0257122.1"/>
    </source>
</evidence>
<proteinExistence type="predicted"/>
<reference evidence="1" key="1">
    <citation type="submission" date="2021-01" db="EMBL/GenBank/DDBJ databases">
        <authorList>
            <person name="Corre E."/>
            <person name="Pelletier E."/>
            <person name="Niang G."/>
            <person name="Scheremetjew M."/>
            <person name="Finn R."/>
            <person name="Kale V."/>
            <person name="Holt S."/>
            <person name="Cochrane G."/>
            <person name="Meng A."/>
            <person name="Brown T."/>
            <person name="Cohen L."/>
        </authorList>
    </citation>
    <scope>NUCLEOTIDE SEQUENCE</scope>
    <source>
        <strain evidence="1">NIES-2562</strain>
    </source>
</reference>
<evidence type="ECO:0000313" key="1">
    <source>
        <dbReference type="EMBL" id="CAE0257120.1"/>
    </source>
</evidence>